<evidence type="ECO:0000313" key="4">
    <source>
        <dbReference type="Ensembl" id="ENSSSCP00035031899.1"/>
    </source>
</evidence>
<feature type="region of interest" description="Disordered" evidence="1">
    <location>
        <begin position="327"/>
        <end position="360"/>
    </location>
</feature>
<reference evidence="4" key="1">
    <citation type="submission" date="2025-08" db="UniProtKB">
        <authorList>
            <consortium name="Ensembl"/>
        </authorList>
    </citation>
    <scope>IDENTIFICATION</scope>
</reference>
<keyword evidence="3" id="KW-0732">Signal</keyword>
<dbReference type="AlphaFoldDB" id="A0A8D1AGD8"/>
<evidence type="ECO:0000313" key="5">
    <source>
        <dbReference type="Proteomes" id="UP000694720"/>
    </source>
</evidence>
<dbReference type="Ensembl" id="ENSSSCT00035077871.1">
    <property type="protein sequence ID" value="ENSSSCP00035031899.1"/>
    <property type="gene ID" value="ENSSSCG00035058142.1"/>
</dbReference>
<protein>
    <submittedName>
        <fullName evidence="4">Uncharacterized protein</fullName>
    </submittedName>
</protein>
<dbReference type="Proteomes" id="UP000694720">
    <property type="component" value="Unplaced"/>
</dbReference>
<feature type="transmembrane region" description="Helical" evidence="2">
    <location>
        <begin position="206"/>
        <end position="226"/>
    </location>
</feature>
<accession>A0A8D1AGD8</accession>
<evidence type="ECO:0000256" key="2">
    <source>
        <dbReference type="SAM" id="Phobius"/>
    </source>
</evidence>
<feature type="chain" id="PRO_5033982662" evidence="3">
    <location>
        <begin position="24"/>
        <end position="505"/>
    </location>
</feature>
<keyword evidence="2" id="KW-0812">Transmembrane</keyword>
<feature type="signal peptide" evidence="3">
    <location>
        <begin position="1"/>
        <end position="23"/>
    </location>
</feature>
<organism evidence="4 5">
    <name type="scientific">Sus scrofa</name>
    <name type="common">Pig</name>
    <dbReference type="NCBI Taxonomy" id="9823"/>
    <lineage>
        <taxon>Eukaryota</taxon>
        <taxon>Metazoa</taxon>
        <taxon>Chordata</taxon>
        <taxon>Craniata</taxon>
        <taxon>Vertebrata</taxon>
        <taxon>Euteleostomi</taxon>
        <taxon>Mammalia</taxon>
        <taxon>Eutheria</taxon>
        <taxon>Laurasiatheria</taxon>
        <taxon>Artiodactyla</taxon>
        <taxon>Suina</taxon>
        <taxon>Suidae</taxon>
        <taxon>Sus</taxon>
    </lineage>
</organism>
<name>A0A8D1AGD8_PIG</name>
<feature type="region of interest" description="Disordered" evidence="1">
    <location>
        <begin position="162"/>
        <end position="186"/>
    </location>
</feature>
<proteinExistence type="predicted"/>
<evidence type="ECO:0000256" key="3">
    <source>
        <dbReference type="SAM" id="SignalP"/>
    </source>
</evidence>
<evidence type="ECO:0000256" key="1">
    <source>
        <dbReference type="SAM" id="MobiDB-lite"/>
    </source>
</evidence>
<keyword evidence="2" id="KW-1133">Transmembrane helix</keyword>
<sequence length="505" mass="57039">SRLSSCPVLLLPVFISWFSFCTTAPPPPHRLWLRPQHVEILGTSILEPQEKRADKQIKCSKVLVTEQESFRTAIFSFFFFITSNKGEKKSIFVVVIKQPKGPSIHVDFFGQISRIYIPTNSTQKPTCLPCLEKTGGEERKYSHHPPPEPQQRGIRAAVNLPKSRKTSPNATPPNPSSPRVSQSAGQNPLETVLQEALVYRKFSRSLFFSSKFFSFSFFFCIFVFLGPHPNFRDAPMAYESSQILNPLSKARDRTHNLMVPSRTHFRYARMGTPKTYFGFVNARMTVQDPSQKDLSLCEGKKQRKLLTEVEFWPMGFHFSFRREHTHAVRGSKPERQPPASRASSSGHFPPKGGSGWETGTGADEDLLERLELGSMDVSRGKFLGLHPWHISWQHQIPNELCPTSFQCADLISEGRRVSSACLLPAGCSHTHSSSSSFQGKAGIWDQWKIFNGIGGMGADIRCVKDLAKRQKIKRQKKSKTEGGVPVMARRKRIQRLLAEARRGPR</sequence>
<keyword evidence="2" id="KW-0472">Membrane</keyword>